<accession>A0A371D666</accession>
<evidence type="ECO:0000256" key="1">
    <source>
        <dbReference type="SAM" id="MobiDB-lite"/>
    </source>
</evidence>
<gene>
    <name evidence="2" type="ORF">OH76DRAFT_694517</name>
</gene>
<reference evidence="2 3" key="1">
    <citation type="journal article" date="2018" name="Biotechnol. Biofuels">
        <title>Integrative visual omics of the white-rot fungus Polyporus brumalis exposes the biotechnological potential of its oxidative enzymes for delignifying raw plant biomass.</title>
        <authorList>
            <person name="Miyauchi S."/>
            <person name="Rancon A."/>
            <person name="Drula E."/>
            <person name="Hage H."/>
            <person name="Chaduli D."/>
            <person name="Favel A."/>
            <person name="Grisel S."/>
            <person name="Henrissat B."/>
            <person name="Herpoel-Gimbert I."/>
            <person name="Ruiz-Duenas F.J."/>
            <person name="Chevret D."/>
            <person name="Hainaut M."/>
            <person name="Lin J."/>
            <person name="Wang M."/>
            <person name="Pangilinan J."/>
            <person name="Lipzen A."/>
            <person name="Lesage-Meessen L."/>
            <person name="Navarro D."/>
            <person name="Riley R."/>
            <person name="Grigoriev I.V."/>
            <person name="Zhou S."/>
            <person name="Raouche S."/>
            <person name="Rosso M.N."/>
        </authorList>
    </citation>
    <scope>NUCLEOTIDE SEQUENCE [LARGE SCALE GENOMIC DNA]</scope>
    <source>
        <strain evidence="2 3">BRFM 1820</strain>
    </source>
</reference>
<evidence type="ECO:0000313" key="2">
    <source>
        <dbReference type="EMBL" id="RDX48036.1"/>
    </source>
</evidence>
<sequence length="185" mass="20577">MTTTCVRELANTLVFARVRDARAENYNAEICHGKSRVAMTVLVLVDSTITCRPTASLRALQPILANRFWCGLRRTFDVAQAPSPRRLSIHTFTAAMERCIRICWRGRLTAVSIETTKRVTNDRDDAGWYTYRSRTPGTWVAGGISRSTPSEAVCSFPQPSSSKTGFSPGPRSPTPAHFHYASPRL</sequence>
<dbReference type="Proteomes" id="UP000256964">
    <property type="component" value="Unassembled WGS sequence"/>
</dbReference>
<keyword evidence="3" id="KW-1185">Reference proteome</keyword>
<feature type="region of interest" description="Disordered" evidence="1">
    <location>
        <begin position="154"/>
        <end position="185"/>
    </location>
</feature>
<evidence type="ECO:0000313" key="3">
    <source>
        <dbReference type="Proteomes" id="UP000256964"/>
    </source>
</evidence>
<protein>
    <submittedName>
        <fullName evidence="2">Uncharacterized protein</fullName>
    </submittedName>
</protein>
<dbReference type="AlphaFoldDB" id="A0A371D666"/>
<organism evidence="2 3">
    <name type="scientific">Lentinus brumalis</name>
    <dbReference type="NCBI Taxonomy" id="2498619"/>
    <lineage>
        <taxon>Eukaryota</taxon>
        <taxon>Fungi</taxon>
        <taxon>Dikarya</taxon>
        <taxon>Basidiomycota</taxon>
        <taxon>Agaricomycotina</taxon>
        <taxon>Agaricomycetes</taxon>
        <taxon>Polyporales</taxon>
        <taxon>Polyporaceae</taxon>
        <taxon>Lentinus</taxon>
    </lineage>
</organism>
<proteinExistence type="predicted"/>
<dbReference type="EMBL" id="KZ857414">
    <property type="protein sequence ID" value="RDX48036.1"/>
    <property type="molecule type" value="Genomic_DNA"/>
</dbReference>
<name>A0A371D666_9APHY</name>